<evidence type="ECO:0000256" key="1">
    <source>
        <dbReference type="ARBA" id="ARBA00022553"/>
    </source>
</evidence>
<dbReference type="Gene3D" id="2.60.200.20">
    <property type="match status" value="1"/>
</dbReference>
<dbReference type="Proteomes" id="UP000662814">
    <property type="component" value="Chromosome"/>
</dbReference>
<keyword evidence="1" id="KW-0597">Phosphoprotein</keyword>
<dbReference type="RefSeq" id="WP_166988580.1">
    <property type="nucleotide sequence ID" value="NZ_CP061169.1"/>
</dbReference>
<reference evidence="3 4" key="1">
    <citation type="submission" date="2020-12" db="EMBL/GenBank/DDBJ databases">
        <title>Microbacterium sp. HY060.</title>
        <authorList>
            <person name="Zhou J."/>
        </authorList>
    </citation>
    <scope>NUCLEOTIDE SEQUENCE [LARGE SCALE GENOMIC DNA]</scope>
    <source>
        <strain evidence="3 4">HY60</strain>
    </source>
</reference>
<dbReference type="InterPro" id="IPR008984">
    <property type="entry name" value="SMAD_FHA_dom_sf"/>
</dbReference>
<feature type="domain" description="FHA" evidence="2">
    <location>
        <begin position="229"/>
        <end position="282"/>
    </location>
</feature>
<organism evidence="3 4">
    <name type="scientific">Paramicrobacterium chengjingii</name>
    <dbReference type="NCBI Taxonomy" id="2769067"/>
    <lineage>
        <taxon>Bacteria</taxon>
        <taxon>Bacillati</taxon>
        <taxon>Actinomycetota</taxon>
        <taxon>Actinomycetes</taxon>
        <taxon>Micrococcales</taxon>
        <taxon>Microbacteriaceae</taxon>
        <taxon>Paramicrobacterium</taxon>
    </lineage>
</organism>
<gene>
    <name evidence="3" type="ORF">HCR76_04415</name>
</gene>
<dbReference type="EMBL" id="CP061169">
    <property type="protein sequence ID" value="QPZ39310.1"/>
    <property type="molecule type" value="Genomic_DNA"/>
</dbReference>
<accession>A0ABX6YKX0</accession>
<evidence type="ECO:0000313" key="4">
    <source>
        <dbReference type="Proteomes" id="UP000662814"/>
    </source>
</evidence>
<evidence type="ECO:0000313" key="3">
    <source>
        <dbReference type="EMBL" id="QPZ39310.1"/>
    </source>
</evidence>
<dbReference type="SUPFAM" id="SSF49879">
    <property type="entry name" value="SMAD/FHA domain"/>
    <property type="match status" value="1"/>
</dbReference>
<name>A0ABX6YKX0_9MICO</name>
<protein>
    <submittedName>
        <fullName evidence="3">FHA domain-containing protein</fullName>
    </submittedName>
</protein>
<sequence length="323" mass="33062">MAVSLRYVSSASPVSLVIATDRTLIALDPGADPRLVEHLWQQVSDGADFESLVGIMPAESAGRPLSFVLIGDIVERADGASLMALVNGPTGFDVAAAGAPQHIAPSGSSPWLRTSLQHVTHVAIGAQTDAATPQLPLAAGVVAVSRVDVSIGHAERETASDAPSSHESSSSVLLDAHADAHDGQTVARVPGSVVVTGPVRLANVPHTPPTKMFGYRVNGGQAFGLDLPHRFGRSPRVASGGDARLVPLLSPTKTVSATHLDVRQVGDAVVVSDLGSTNGTSIIEPGAQWRRLAAGESVAVPAGTFIDLGDGNVIEVMPGVPLA</sequence>
<dbReference type="PROSITE" id="PS50006">
    <property type="entry name" value="FHA_DOMAIN"/>
    <property type="match status" value="1"/>
</dbReference>
<evidence type="ECO:0000259" key="2">
    <source>
        <dbReference type="PROSITE" id="PS50006"/>
    </source>
</evidence>
<keyword evidence="4" id="KW-1185">Reference proteome</keyword>
<dbReference type="InterPro" id="IPR000253">
    <property type="entry name" value="FHA_dom"/>
</dbReference>
<proteinExistence type="predicted"/>